<dbReference type="STRING" id="573501.SAMN04487999_0141"/>
<keyword evidence="4" id="KW-1185">Reference proteome</keyword>
<dbReference type="InterPro" id="IPR038396">
    <property type="entry name" value="SpoIIAA-like_sf"/>
</dbReference>
<evidence type="ECO:0000313" key="2">
    <source>
        <dbReference type="EMBL" id="SHH41491.1"/>
    </source>
</evidence>
<organism evidence="2 3">
    <name type="scientific">Leeuwenhoekiella palythoae</name>
    <dbReference type="NCBI Taxonomy" id="573501"/>
    <lineage>
        <taxon>Bacteria</taxon>
        <taxon>Pseudomonadati</taxon>
        <taxon>Bacteroidota</taxon>
        <taxon>Flavobacteriia</taxon>
        <taxon>Flavobacteriales</taxon>
        <taxon>Flavobacteriaceae</taxon>
        <taxon>Leeuwenhoekiella</taxon>
    </lineage>
</organism>
<name>A0A1M5SSH0_9FLAO</name>
<dbReference type="Gene3D" id="3.40.50.10600">
    <property type="entry name" value="SpoIIaa-like domains"/>
    <property type="match status" value="1"/>
</dbReference>
<dbReference type="EMBL" id="QOVN01000004">
    <property type="protein sequence ID" value="RXG28873.1"/>
    <property type="molecule type" value="Genomic_DNA"/>
</dbReference>
<evidence type="ECO:0000313" key="4">
    <source>
        <dbReference type="Proteomes" id="UP000290037"/>
    </source>
</evidence>
<proteinExistence type="predicted"/>
<gene>
    <name evidence="1" type="ORF">DSM01_2335</name>
    <name evidence="2" type="ORF">SAMN04487999_0141</name>
</gene>
<evidence type="ECO:0000313" key="1">
    <source>
        <dbReference type="EMBL" id="RXG28873.1"/>
    </source>
</evidence>
<dbReference type="Proteomes" id="UP000290037">
    <property type="component" value="Unassembled WGS sequence"/>
</dbReference>
<dbReference type="AlphaFoldDB" id="A0A1M5SSH0"/>
<sequence>MKPLKIIKLNFCVLRFYDHFVISEIHDGVNLTQEHIAQAHKIITDFFGPATYYGYISLRINDYSVNPTDYLSCPFYDYIAGMAVVSNRAIKREAAQFEKAFFKKPLEVFFTLEEAIDWIKRLPKTDLNKKADL</sequence>
<reference evidence="2" key="2">
    <citation type="submission" date="2016-11" db="EMBL/GenBank/DDBJ databases">
        <authorList>
            <person name="Jaros S."/>
            <person name="Januszkiewicz K."/>
            <person name="Wedrychowicz H."/>
        </authorList>
    </citation>
    <scope>NUCLEOTIDE SEQUENCE [LARGE SCALE GENOMIC DNA]</scope>
    <source>
        <strain evidence="2">DSM 19859</strain>
    </source>
</reference>
<accession>A0A1M5SSH0</accession>
<protein>
    <recommendedName>
        <fullName evidence="5">SpoIIAA-like</fullName>
    </recommendedName>
</protein>
<evidence type="ECO:0000313" key="3">
    <source>
        <dbReference type="Proteomes" id="UP000184240"/>
    </source>
</evidence>
<evidence type="ECO:0008006" key="5">
    <source>
        <dbReference type="Google" id="ProtNLM"/>
    </source>
</evidence>
<dbReference type="EMBL" id="FQXT01000001">
    <property type="protein sequence ID" value="SHH41491.1"/>
    <property type="molecule type" value="Genomic_DNA"/>
</dbReference>
<reference evidence="1 4" key="3">
    <citation type="submission" date="2018-07" db="EMBL/GenBank/DDBJ databases">
        <title>Leeuwenhoekiella genomics.</title>
        <authorList>
            <person name="Tahon G."/>
            <person name="Willems A."/>
        </authorList>
    </citation>
    <scope>NUCLEOTIDE SEQUENCE [LARGE SCALE GENOMIC DNA]</scope>
    <source>
        <strain evidence="1 4">LMG 24856</strain>
    </source>
</reference>
<reference evidence="3" key="1">
    <citation type="submission" date="2016-11" db="EMBL/GenBank/DDBJ databases">
        <authorList>
            <person name="Varghese N."/>
            <person name="Submissions S."/>
        </authorList>
    </citation>
    <scope>NUCLEOTIDE SEQUENCE [LARGE SCALE GENOMIC DNA]</scope>
    <source>
        <strain evidence="3">DSM 19859</strain>
    </source>
</reference>
<dbReference type="Proteomes" id="UP000184240">
    <property type="component" value="Unassembled WGS sequence"/>
</dbReference>